<feature type="non-terminal residue" evidence="1">
    <location>
        <position position="1"/>
    </location>
</feature>
<dbReference type="AlphaFoldDB" id="A0AAD4XFG6"/>
<reference evidence="1" key="1">
    <citation type="submission" date="2022-04" db="EMBL/GenBank/DDBJ databases">
        <title>A functionally conserved STORR gene fusion in Papaver species that diverged 16.8 million years ago.</title>
        <authorList>
            <person name="Catania T."/>
        </authorList>
    </citation>
    <scope>NUCLEOTIDE SEQUENCE</scope>
    <source>
        <strain evidence="1">S-188037</strain>
    </source>
</reference>
<dbReference type="EMBL" id="JAJJMB010010578">
    <property type="protein sequence ID" value="KAI3907764.1"/>
    <property type="molecule type" value="Genomic_DNA"/>
</dbReference>
<comment type="caution">
    <text evidence="1">The sequence shown here is derived from an EMBL/GenBank/DDBJ whole genome shotgun (WGS) entry which is preliminary data.</text>
</comment>
<gene>
    <name evidence="1" type="ORF">MKW98_008441</name>
</gene>
<sequence length="129" mass="15130">VLRCSAYKNHFISISKRDFGSQHGITKDKKLKEDEVEFIIWIMDNLRYTSISLWKFFLVGNDSVGIHSRLISERKTIIWQDAESLKWLVKYVAHLARHTKDVKQMGSCSVVVYPKEKMISKKYSYGRTV</sequence>
<accession>A0AAD4XFG6</accession>
<protein>
    <submittedName>
        <fullName evidence="1">Uncharacterized protein</fullName>
    </submittedName>
</protein>
<dbReference type="Proteomes" id="UP001202328">
    <property type="component" value="Unassembled WGS sequence"/>
</dbReference>
<keyword evidence="2" id="KW-1185">Reference proteome</keyword>
<proteinExistence type="predicted"/>
<name>A0AAD4XFG6_9MAGN</name>
<evidence type="ECO:0000313" key="1">
    <source>
        <dbReference type="EMBL" id="KAI3907764.1"/>
    </source>
</evidence>
<organism evidence="1 2">
    <name type="scientific">Papaver atlanticum</name>
    <dbReference type="NCBI Taxonomy" id="357466"/>
    <lineage>
        <taxon>Eukaryota</taxon>
        <taxon>Viridiplantae</taxon>
        <taxon>Streptophyta</taxon>
        <taxon>Embryophyta</taxon>
        <taxon>Tracheophyta</taxon>
        <taxon>Spermatophyta</taxon>
        <taxon>Magnoliopsida</taxon>
        <taxon>Ranunculales</taxon>
        <taxon>Papaveraceae</taxon>
        <taxon>Papaveroideae</taxon>
        <taxon>Papaver</taxon>
    </lineage>
</organism>
<evidence type="ECO:0000313" key="2">
    <source>
        <dbReference type="Proteomes" id="UP001202328"/>
    </source>
</evidence>